<reference evidence="1" key="2">
    <citation type="journal article" date="2015" name="Fish Shellfish Immunol.">
        <title>Early steps in the European eel (Anguilla anguilla)-Vibrio vulnificus interaction in the gills: Role of the RtxA13 toxin.</title>
        <authorList>
            <person name="Callol A."/>
            <person name="Pajuelo D."/>
            <person name="Ebbesson L."/>
            <person name="Teles M."/>
            <person name="MacKenzie S."/>
            <person name="Amaro C."/>
        </authorList>
    </citation>
    <scope>NUCLEOTIDE SEQUENCE</scope>
</reference>
<reference evidence="1" key="1">
    <citation type="submission" date="2014-11" db="EMBL/GenBank/DDBJ databases">
        <authorList>
            <person name="Amaro Gonzalez C."/>
        </authorList>
    </citation>
    <scope>NUCLEOTIDE SEQUENCE</scope>
</reference>
<evidence type="ECO:0000313" key="1">
    <source>
        <dbReference type="EMBL" id="JAI07138.1"/>
    </source>
</evidence>
<protein>
    <submittedName>
        <fullName evidence="1">Uncharacterized protein</fullName>
    </submittedName>
</protein>
<accession>A0A0E9XWN2</accession>
<proteinExistence type="predicted"/>
<dbReference type="EMBL" id="GBXM01001440">
    <property type="protein sequence ID" value="JAI07138.1"/>
    <property type="molecule type" value="Transcribed_RNA"/>
</dbReference>
<sequence>MRQLQSKHRSEGPVLVLIHPLTKTFILVRKGA</sequence>
<organism evidence="1">
    <name type="scientific">Anguilla anguilla</name>
    <name type="common">European freshwater eel</name>
    <name type="synonym">Muraena anguilla</name>
    <dbReference type="NCBI Taxonomy" id="7936"/>
    <lineage>
        <taxon>Eukaryota</taxon>
        <taxon>Metazoa</taxon>
        <taxon>Chordata</taxon>
        <taxon>Craniata</taxon>
        <taxon>Vertebrata</taxon>
        <taxon>Euteleostomi</taxon>
        <taxon>Actinopterygii</taxon>
        <taxon>Neopterygii</taxon>
        <taxon>Teleostei</taxon>
        <taxon>Anguilliformes</taxon>
        <taxon>Anguillidae</taxon>
        <taxon>Anguilla</taxon>
    </lineage>
</organism>
<name>A0A0E9XWN2_ANGAN</name>
<dbReference type="AlphaFoldDB" id="A0A0E9XWN2"/>